<organism evidence="2 3">
    <name type="scientific">Corynebacterium variabile</name>
    <dbReference type="NCBI Taxonomy" id="1727"/>
    <lineage>
        <taxon>Bacteria</taxon>
        <taxon>Bacillati</taxon>
        <taxon>Actinomycetota</taxon>
        <taxon>Actinomycetes</taxon>
        <taxon>Mycobacteriales</taxon>
        <taxon>Corynebacteriaceae</taxon>
        <taxon>Corynebacterium</taxon>
    </lineage>
</organism>
<protein>
    <submittedName>
        <fullName evidence="2">Toxin Doc</fullName>
    </submittedName>
</protein>
<dbReference type="GeneID" id="82888937"/>
<evidence type="ECO:0000313" key="3">
    <source>
        <dbReference type="Proteomes" id="UP000319986"/>
    </source>
</evidence>
<evidence type="ECO:0000313" key="2">
    <source>
        <dbReference type="EMBL" id="GEC87553.1"/>
    </source>
</evidence>
<dbReference type="Pfam" id="PF02661">
    <property type="entry name" value="Fic"/>
    <property type="match status" value="1"/>
</dbReference>
<dbReference type="SUPFAM" id="SSF140931">
    <property type="entry name" value="Fic-like"/>
    <property type="match status" value="1"/>
</dbReference>
<gene>
    <name evidence="2" type="primary">doc</name>
    <name evidence="2" type="ORF">CVA01_28670</name>
</gene>
<feature type="domain" description="Fido" evidence="1">
    <location>
        <begin position="7"/>
        <end position="129"/>
    </location>
</feature>
<evidence type="ECO:0000259" key="1">
    <source>
        <dbReference type="PROSITE" id="PS51459"/>
    </source>
</evidence>
<dbReference type="EMBL" id="BJNT01000029">
    <property type="protein sequence ID" value="GEC87553.1"/>
    <property type="molecule type" value="Genomic_DNA"/>
</dbReference>
<dbReference type="RefSeq" id="WP_218024596.1">
    <property type="nucleotide sequence ID" value="NZ_BJNT01000029.1"/>
</dbReference>
<dbReference type="PANTHER" id="PTHR39426">
    <property type="entry name" value="HOMOLOGY TO DEATH-ON-CURING PROTEIN OF PHAGE P1"/>
    <property type="match status" value="1"/>
</dbReference>
<proteinExistence type="predicted"/>
<dbReference type="InterPro" id="IPR006440">
    <property type="entry name" value="Doc"/>
</dbReference>
<dbReference type="InterPro" id="IPR036597">
    <property type="entry name" value="Fido-like_dom_sf"/>
</dbReference>
<dbReference type="InterPro" id="IPR053737">
    <property type="entry name" value="Type_II_TA_Toxin"/>
</dbReference>
<name>A0A4Y4C8S0_9CORY</name>
<accession>A0A4Y4C8S0</accession>
<dbReference type="PROSITE" id="PS51459">
    <property type="entry name" value="FIDO"/>
    <property type="match status" value="1"/>
</dbReference>
<comment type="caution">
    <text evidence="2">The sequence shown here is derived from an EMBL/GenBank/DDBJ whole genome shotgun (WGS) entry which is preliminary data.</text>
</comment>
<reference evidence="2 3" key="1">
    <citation type="submission" date="2019-06" db="EMBL/GenBank/DDBJ databases">
        <title>Whole genome shotgun sequence of Corynebacterium variabile NBRC 15286.</title>
        <authorList>
            <person name="Hosoyama A."/>
            <person name="Uohara A."/>
            <person name="Ohji S."/>
            <person name="Ichikawa N."/>
        </authorList>
    </citation>
    <scope>NUCLEOTIDE SEQUENCE [LARGE SCALE GENOMIC DNA]</scope>
    <source>
        <strain evidence="2 3">NBRC 15286</strain>
    </source>
</reference>
<dbReference type="AlphaFoldDB" id="A0A4Y4C8S0"/>
<dbReference type="GO" id="GO:0016301">
    <property type="term" value="F:kinase activity"/>
    <property type="evidence" value="ECO:0007669"/>
    <property type="project" value="InterPro"/>
</dbReference>
<dbReference type="InterPro" id="IPR003812">
    <property type="entry name" value="Fido"/>
</dbReference>
<dbReference type="PANTHER" id="PTHR39426:SF1">
    <property type="entry name" value="HOMOLOGY TO DEATH-ON-CURING PROTEIN OF PHAGE P1"/>
    <property type="match status" value="1"/>
</dbReference>
<dbReference type="Proteomes" id="UP000319986">
    <property type="component" value="Unassembled WGS sequence"/>
</dbReference>
<sequence length="129" mass="13924">MSNRYCLAPDVVIRANATLLCALPGDNVLDRGKLEGALANPLQTFGSDYLYASPIERAAALLAGVCKAHAFIDANKRTAWLTTVSYMQETGFNLQQVPPIAAADFVVEVATQGGRDLEPISRQLAQWLC</sequence>
<dbReference type="Gene3D" id="1.20.120.1870">
    <property type="entry name" value="Fic/DOC protein, Fido domain"/>
    <property type="match status" value="1"/>
</dbReference>